<sequence length="117" mass="12788">MCKYFCVTGQLRRSVRPALSRSAPFFLPDVGHTSSQWPRELEGIHTTRLSTWCHHEDADAVTVPLYTATADEGALLVAQAFGKVGVPGAVVWLGYSWKDGPQEQGGALIKKIITDFA</sequence>
<evidence type="ECO:0000313" key="2">
    <source>
        <dbReference type="Proteomes" id="UP000722791"/>
    </source>
</evidence>
<name>A0A8J4LXK9_9CHLO</name>
<accession>A0A8J4LXK9</accession>
<protein>
    <submittedName>
        <fullName evidence="1">Uncharacterized protein</fullName>
    </submittedName>
</protein>
<dbReference type="Proteomes" id="UP000722791">
    <property type="component" value="Unassembled WGS sequence"/>
</dbReference>
<reference evidence="1" key="1">
    <citation type="journal article" date="2021" name="Proc. Natl. Acad. Sci. U.S.A.">
        <title>Three genomes in the algal genus Volvox reveal the fate of a haploid sex-determining region after a transition to homothallism.</title>
        <authorList>
            <person name="Yamamoto K."/>
            <person name="Hamaji T."/>
            <person name="Kawai-Toyooka H."/>
            <person name="Matsuzaki R."/>
            <person name="Takahashi F."/>
            <person name="Nishimura Y."/>
            <person name="Kawachi M."/>
            <person name="Noguchi H."/>
            <person name="Minakuchi Y."/>
            <person name="Umen J.G."/>
            <person name="Toyoda A."/>
            <person name="Nozaki H."/>
        </authorList>
    </citation>
    <scope>NUCLEOTIDE SEQUENCE</scope>
    <source>
        <strain evidence="1">NIES-3785</strain>
    </source>
</reference>
<gene>
    <name evidence="1" type="ORF">Vretimale_17276</name>
</gene>
<dbReference type="AlphaFoldDB" id="A0A8J4LXK9"/>
<organism evidence="1 2">
    <name type="scientific">Volvox reticuliferus</name>
    <dbReference type="NCBI Taxonomy" id="1737510"/>
    <lineage>
        <taxon>Eukaryota</taxon>
        <taxon>Viridiplantae</taxon>
        <taxon>Chlorophyta</taxon>
        <taxon>core chlorophytes</taxon>
        <taxon>Chlorophyceae</taxon>
        <taxon>CS clade</taxon>
        <taxon>Chlamydomonadales</taxon>
        <taxon>Volvocaceae</taxon>
        <taxon>Volvox</taxon>
    </lineage>
</organism>
<proteinExistence type="predicted"/>
<dbReference type="EMBL" id="BNCQ01000055">
    <property type="protein sequence ID" value="GIM14248.1"/>
    <property type="molecule type" value="Genomic_DNA"/>
</dbReference>
<feature type="non-terminal residue" evidence="1">
    <location>
        <position position="1"/>
    </location>
</feature>
<evidence type="ECO:0000313" key="1">
    <source>
        <dbReference type="EMBL" id="GIM14248.1"/>
    </source>
</evidence>
<comment type="caution">
    <text evidence="1">The sequence shown here is derived from an EMBL/GenBank/DDBJ whole genome shotgun (WGS) entry which is preliminary data.</text>
</comment>